<evidence type="ECO:0000256" key="1">
    <source>
        <dbReference type="SAM" id="MobiDB-lite"/>
    </source>
</evidence>
<feature type="region of interest" description="Disordered" evidence="1">
    <location>
        <begin position="1"/>
        <end position="23"/>
    </location>
</feature>
<evidence type="ECO:0000313" key="3">
    <source>
        <dbReference type="EMBL" id="MBK1840806.1"/>
    </source>
</evidence>
<protein>
    <submittedName>
        <fullName evidence="3">Glycosyltransferase family 2 protein</fullName>
    </submittedName>
</protein>
<accession>A0ABS1FBK2</accession>
<dbReference type="Gene3D" id="3.90.550.10">
    <property type="entry name" value="Spore Coat Polysaccharide Biosynthesis Protein SpsA, Chain A"/>
    <property type="match status" value="1"/>
</dbReference>
<reference evidence="4" key="1">
    <citation type="submission" date="2021-01" db="EMBL/GenBank/DDBJ databases">
        <title>Genome public.</title>
        <authorList>
            <person name="Liu C."/>
            <person name="Sun Q."/>
        </authorList>
    </citation>
    <scope>NUCLEOTIDE SEQUENCE [LARGE SCALE GENOMIC DNA]</scope>
    <source>
        <strain evidence="4">YIM B02556</strain>
    </source>
</reference>
<name>A0ABS1FBK2_9PROT</name>
<sequence length="330" mass="36663">MSTTQCLGADDPNASGPNAKNPNAGGPAVAASIVICTHRRPGLLDACLESLIGQRVGGSPGIAHEILVIDNSVLAEGRPVVERRQAAFALRGVPLRYVLEERPGVSFARNRGVAEAAGELIVFIDDDERACEGWLERMLEPFHRLGDAVDIVAGEVEPDFGALSRPDWLADDMLHFFSCRWGWDSESRFLREKEWFGEGNCAFRKRLMDGRAFPTGLGRKGDGLLTNEGVVFNEIRAAGAATYYVPSAAVFHFIHPDRLSRRWMMRRMFYQGVSNRLTQRQYGLPEQRWDFNVNLAKLADLDVESLEGEGLRAVIRLYYQLGYASISGME</sequence>
<dbReference type="Proteomes" id="UP000652760">
    <property type="component" value="Unassembled WGS sequence"/>
</dbReference>
<keyword evidence="4" id="KW-1185">Reference proteome</keyword>
<feature type="domain" description="Glycosyltransferase 2-like" evidence="2">
    <location>
        <begin position="32"/>
        <end position="203"/>
    </location>
</feature>
<evidence type="ECO:0000313" key="4">
    <source>
        <dbReference type="Proteomes" id="UP000652760"/>
    </source>
</evidence>
<dbReference type="InterPro" id="IPR029044">
    <property type="entry name" value="Nucleotide-diphossugar_trans"/>
</dbReference>
<dbReference type="SUPFAM" id="SSF53448">
    <property type="entry name" value="Nucleotide-diphospho-sugar transferases"/>
    <property type="match status" value="1"/>
</dbReference>
<dbReference type="Pfam" id="PF00535">
    <property type="entry name" value="Glycos_transf_2"/>
    <property type="match status" value="1"/>
</dbReference>
<dbReference type="PANTHER" id="PTHR43685:SF2">
    <property type="entry name" value="GLYCOSYLTRANSFERASE 2-LIKE DOMAIN-CONTAINING PROTEIN"/>
    <property type="match status" value="1"/>
</dbReference>
<dbReference type="CDD" id="cd00761">
    <property type="entry name" value="Glyco_tranf_GTA_type"/>
    <property type="match status" value="1"/>
</dbReference>
<dbReference type="InterPro" id="IPR001173">
    <property type="entry name" value="Glyco_trans_2-like"/>
</dbReference>
<proteinExistence type="predicted"/>
<dbReference type="InterPro" id="IPR050834">
    <property type="entry name" value="Glycosyltransf_2"/>
</dbReference>
<gene>
    <name evidence="3" type="ORF">JHL17_25710</name>
</gene>
<comment type="caution">
    <text evidence="3">The sequence shown here is derived from an EMBL/GenBank/DDBJ whole genome shotgun (WGS) entry which is preliminary data.</text>
</comment>
<organism evidence="3 4">
    <name type="scientific">Azospirillum endophyticum</name>
    <dbReference type="NCBI Taxonomy" id="2800326"/>
    <lineage>
        <taxon>Bacteria</taxon>
        <taxon>Pseudomonadati</taxon>
        <taxon>Pseudomonadota</taxon>
        <taxon>Alphaproteobacteria</taxon>
        <taxon>Rhodospirillales</taxon>
        <taxon>Azospirillaceae</taxon>
        <taxon>Azospirillum</taxon>
    </lineage>
</organism>
<evidence type="ECO:0000259" key="2">
    <source>
        <dbReference type="Pfam" id="PF00535"/>
    </source>
</evidence>
<dbReference type="PANTHER" id="PTHR43685">
    <property type="entry name" value="GLYCOSYLTRANSFERASE"/>
    <property type="match status" value="1"/>
</dbReference>
<dbReference type="EMBL" id="JAENHM010000069">
    <property type="protein sequence ID" value="MBK1840806.1"/>
    <property type="molecule type" value="Genomic_DNA"/>
</dbReference>